<evidence type="ECO:0000259" key="2">
    <source>
        <dbReference type="PROSITE" id="PS51886"/>
    </source>
</evidence>
<protein>
    <recommendedName>
        <fullName evidence="5">BTB domain-containing protein</fullName>
    </recommendedName>
</protein>
<proteinExistence type="predicted"/>
<dbReference type="Pfam" id="PF07534">
    <property type="entry name" value="TLD"/>
    <property type="match status" value="1"/>
</dbReference>
<evidence type="ECO:0000313" key="4">
    <source>
        <dbReference type="Proteomes" id="UP000266673"/>
    </source>
</evidence>
<accession>A0A397TVZ2</accession>
<dbReference type="AlphaFoldDB" id="A0A397TVZ2"/>
<name>A0A397TVZ2_9GLOM</name>
<feature type="domain" description="TLDc" evidence="2">
    <location>
        <begin position="179"/>
        <end position="354"/>
    </location>
</feature>
<gene>
    <name evidence="3" type="ORF">C2G38_2256453</name>
</gene>
<evidence type="ECO:0000313" key="3">
    <source>
        <dbReference type="EMBL" id="RIB00877.1"/>
    </source>
</evidence>
<dbReference type="Pfam" id="PF00651">
    <property type="entry name" value="BTB"/>
    <property type="match status" value="1"/>
</dbReference>
<dbReference type="SMART" id="SM00225">
    <property type="entry name" value="BTB"/>
    <property type="match status" value="1"/>
</dbReference>
<evidence type="ECO:0000259" key="1">
    <source>
        <dbReference type="PROSITE" id="PS50097"/>
    </source>
</evidence>
<reference evidence="3 4" key="1">
    <citation type="submission" date="2018-06" db="EMBL/GenBank/DDBJ databases">
        <title>Comparative genomics reveals the genomic features of Rhizophagus irregularis, R. cerebriforme, R. diaphanum and Gigaspora rosea, and their symbiotic lifestyle signature.</title>
        <authorList>
            <person name="Morin E."/>
            <person name="San Clemente H."/>
            <person name="Chen E.C.H."/>
            <person name="De La Providencia I."/>
            <person name="Hainaut M."/>
            <person name="Kuo A."/>
            <person name="Kohler A."/>
            <person name="Murat C."/>
            <person name="Tang N."/>
            <person name="Roy S."/>
            <person name="Loubradou J."/>
            <person name="Henrissat B."/>
            <person name="Grigoriev I.V."/>
            <person name="Corradi N."/>
            <person name="Roux C."/>
            <person name="Martin F.M."/>
        </authorList>
    </citation>
    <scope>NUCLEOTIDE SEQUENCE [LARGE SCALE GENOMIC DNA]</scope>
    <source>
        <strain evidence="3 4">DAOM 194757</strain>
    </source>
</reference>
<evidence type="ECO:0008006" key="5">
    <source>
        <dbReference type="Google" id="ProtNLM"/>
    </source>
</evidence>
<dbReference type="SUPFAM" id="SSF54695">
    <property type="entry name" value="POZ domain"/>
    <property type="match status" value="1"/>
</dbReference>
<dbReference type="InterPro" id="IPR006571">
    <property type="entry name" value="TLDc_dom"/>
</dbReference>
<dbReference type="PANTHER" id="PTHR24410">
    <property type="entry name" value="HL07962P-RELATED"/>
    <property type="match status" value="1"/>
</dbReference>
<dbReference type="PROSITE" id="PS50097">
    <property type="entry name" value="BTB"/>
    <property type="match status" value="1"/>
</dbReference>
<dbReference type="PROSITE" id="PS51886">
    <property type="entry name" value="TLDC"/>
    <property type="match status" value="1"/>
</dbReference>
<feature type="domain" description="BTB" evidence="1">
    <location>
        <begin position="22"/>
        <end position="89"/>
    </location>
</feature>
<dbReference type="InterPro" id="IPR011333">
    <property type="entry name" value="SKP1/BTB/POZ_sf"/>
</dbReference>
<keyword evidence="4" id="KW-1185">Reference proteome</keyword>
<sequence length="427" mass="48951">MKSFLNELSQNFKNLKNDPTFADIKIRVGNEEFCAHSLILRTRSPYFRSELSKNCDQGKVILFDKPNITHELFKILISYIYDGNIVLTGVKFSDIIFLLCGARDLQLKELCDYIEDKIVGQKDLVIENISLIYQVELFEFAKLSALCKELNESNIVSTPALTSNTSAFAITKQLNIQSNIIEQKHIELIAKWIIEVSNLDQNTFYTFNLLQRASKHGSTSKVFHKRCNSKGPTIVIMRVKNTGEILSGYNPIHWGDSTSTNKNKKTYNTALTSFIFSLNLRNINNSIVSKVVNTNYAIYQNNYICPAFGRNDLKICGVLNENEKSKCKKLDYEKSIRENREFFSIEDYESTLISIINNGKGSERMENQGYLDKRGCYHLGKQKIDPNFKAVEFKKFNDHYFNFYDARSIKGALDSLLNIVTPKTNVL</sequence>
<dbReference type="EMBL" id="QKWP01003509">
    <property type="protein sequence ID" value="RIB00877.1"/>
    <property type="molecule type" value="Genomic_DNA"/>
</dbReference>
<dbReference type="Proteomes" id="UP000266673">
    <property type="component" value="Unassembled WGS sequence"/>
</dbReference>
<organism evidence="3 4">
    <name type="scientific">Gigaspora rosea</name>
    <dbReference type="NCBI Taxonomy" id="44941"/>
    <lineage>
        <taxon>Eukaryota</taxon>
        <taxon>Fungi</taxon>
        <taxon>Fungi incertae sedis</taxon>
        <taxon>Mucoromycota</taxon>
        <taxon>Glomeromycotina</taxon>
        <taxon>Glomeromycetes</taxon>
        <taxon>Diversisporales</taxon>
        <taxon>Gigasporaceae</taxon>
        <taxon>Gigaspora</taxon>
    </lineage>
</organism>
<dbReference type="InterPro" id="IPR051481">
    <property type="entry name" value="BTB-POZ/Galectin-3-binding"/>
</dbReference>
<dbReference type="InterPro" id="IPR000210">
    <property type="entry name" value="BTB/POZ_dom"/>
</dbReference>
<comment type="caution">
    <text evidence="3">The sequence shown here is derived from an EMBL/GenBank/DDBJ whole genome shotgun (WGS) entry which is preliminary data.</text>
</comment>
<dbReference type="Gene3D" id="3.30.710.10">
    <property type="entry name" value="Potassium Channel Kv1.1, Chain A"/>
    <property type="match status" value="1"/>
</dbReference>
<dbReference type="OrthoDB" id="6359816at2759"/>
<dbReference type="PANTHER" id="PTHR24410:SF23">
    <property type="entry name" value="BTB DOMAIN-CONTAINING PROTEIN-RELATED"/>
    <property type="match status" value="1"/>
</dbReference>